<feature type="domain" description="ATPase AAA-type core" evidence="1">
    <location>
        <begin position="134"/>
        <end position="301"/>
    </location>
</feature>
<proteinExistence type="predicted"/>
<organism evidence="2 3">
    <name type="scientific">Sneathiella litorea</name>
    <dbReference type="NCBI Taxonomy" id="2606216"/>
    <lineage>
        <taxon>Bacteria</taxon>
        <taxon>Pseudomonadati</taxon>
        <taxon>Pseudomonadota</taxon>
        <taxon>Alphaproteobacteria</taxon>
        <taxon>Sneathiellales</taxon>
        <taxon>Sneathiellaceae</taxon>
        <taxon>Sneathiella</taxon>
    </lineage>
</organism>
<dbReference type="InterPro" id="IPR003959">
    <property type="entry name" value="ATPase_AAA_core"/>
</dbReference>
<dbReference type="GO" id="GO:0005524">
    <property type="term" value="F:ATP binding"/>
    <property type="evidence" value="ECO:0007669"/>
    <property type="project" value="InterPro"/>
</dbReference>
<sequence length="544" mass="62319">MDEYINFLPINIIIGRNNSGKSALIDIIDLCVSKGKKYDSRVHKKGSREYSIFVKQVLDEQSVGSVFREGYVGGGIPIDHWKAGKKIVGQLIERAIDQSWNTSEVSTPSMDFIERSSVKAFSDALVEKTIIPFSDINLFRIDAERDVQPEEKNSTHKLESNGYGTTNLVRAFINSDKLDRDEVEIGLLKDLNFVYSGDCEFSKILCHENDSDIWEIFLKEESKGDIRLSQSGSSLKSIFIILAMLRLMPIIDEVDWTSVVLAIEEPENNLHPALLRRLLNFLSVQQRKKRFTLLITTHSPVGIDWSVKNENSQIVHVRHNGKEAIAASAIGYEHNRKILDDLDIRASDILQANGIIWVEGPTERIYLKKWIDLFSKGKIKEGVHYSIMFYGGKLLSHLDALPKDESKTLISLLSINRNAAVVMDSDRHRGTSTRKPRMNLNETKKRIRDELEFMDGFVWITEGREIENYVPVTVFERLVSKKFSNIDQYTKMTEHPNLKKYKQKKVALAHAVVEEVTADDMRSHLDLWQQLDTLCQHIERWNGE</sequence>
<reference evidence="2 3" key="1">
    <citation type="submission" date="2019-12" db="EMBL/GenBank/DDBJ databases">
        <title>Snethiella sp. nov. sp. isolated from sea sand.</title>
        <authorList>
            <person name="Kim J."/>
            <person name="Jeong S.E."/>
            <person name="Jung H.S."/>
            <person name="Jeon C.O."/>
        </authorList>
    </citation>
    <scope>NUCLEOTIDE SEQUENCE [LARGE SCALE GENOMIC DNA]</scope>
    <source>
        <strain evidence="2 3">DP05</strain>
    </source>
</reference>
<dbReference type="EMBL" id="WTUW01000009">
    <property type="protein sequence ID" value="MZR31992.1"/>
    <property type="molecule type" value="Genomic_DNA"/>
</dbReference>
<dbReference type="PANTHER" id="PTHR43581">
    <property type="entry name" value="ATP/GTP PHOSPHATASE"/>
    <property type="match status" value="1"/>
</dbReference>
<dbReference type="Proteomes" id="UP000476030">
    <property type="component" value="Unassembled WGS sequence"/>
</dbReference>
<gene>
    <name evidence="2" type="ORF">GQE98_15240</name>
</gene>
<dbReference type="PANTHER" id="PTHR43581:SF4">
    <property type="entry name" value="ATP_GTP PHOSPHATASE"/>
    <property type="match status" value="1"/>
</dbReference>
<dbReference type="InterPro" id="IPR051396">
    <property type="entry name" value="Bact_Antivir_Def_Nuclease"/>
</dbReference>
<dbReference type="Pfam" id="PF13304">
    <property type="entry name" value="AAA_21"/>
    <property type="match status" value="1"/>
</dbReference>
<dbReference type="InterPro" id="IPR027417">
    <property type="entry name" value="P-loop_NTPase"/>
</dbReference>
<evidence type="ECO:0000259" key="1">
    <source>
        <dbReference type="Pfam" id="PF13304"/>
    </source>
</evidence>
<dbReference type="SUPFAM" id="SSF52540">
    <property type="entry name" value="P-loop containing nucleoside triphosphate hydrolases"/>
    <property type="match status" value="1"/>
</dbReference>
<comment type="caution">
    <text evidence="2">The sequence shown here is derived from an EMBL/GenBank/DDBJ whole genome shotgun (WGS) entry which is preliminary data.</text>
</comment>
<evidence type="ECO:0000313" key="2">
    <source>
        <dbReference type="EMBL" id="MZR31992.1"/>
    </source>
</evidence>
<evidence type="ECO:0000313" key="3">
    <source>
        <dbReference type="Proteomes" id="UP000476030"/>
    </source>
</evidence>
<name>A0A6L8WC47_9PROT</name>
<protein>
    <submittedName>
        <fullName evidence="2">AAA family ATPase</fullName>
    </submittedName>
</protein>
<keyword evidence="3" id="KW-1185">Reference proteome</keyword>
<dbReference type="Gene3D" id="3.40.50.300">
    <property type="entry name" value="P-loop containing nucleotide triphosphate hydrolases"/>
    <property type="match status" value="1"/>
</dbReference>
<dbReference type="GO" id="GO:0016887">
    <property type="term" value="F:ATP hydrolysis activity"/>
    <property type="evidence" value="ECO:0007669"/>
    <property type="project" value="InterPro"/>
</dbReference>
<accession>A0A6L8WC47</accession>
<dbReference type="AlphaFoldDB" id="A0A6L8WC47"/>